<accession>A0ABN2M9L0</accession>
<protein>
    <submittedName>
        <fullName evidence="2">Uncharacterized protein</fullName>
    </submittedName>
</protein>
<feature type="compositionally biased region" description="Basic and acidic residues" evidence="1">
    <location>
        <begin position="20"/>
        <end position="30"/>
    </location>
</feature>
<keyword evidence="3" id="KW-1185">Reference proteome</keyword>
<feature type="region of interest" description="Disordered" evidence="1">
    <location>
        <begin position="1"/>
        <end position="39"/>
    </location>
</feature>
<proteinExistence type="predicted"/>
<dbReference type="EMBL" id="BAAANJ010000009">
    <property type="protein sequence ID" value="GAA1814577.1"/>
    <property type="molecule type" value="Genomic_DNA"/>
</dbReference>
<evidence type="ECO:0000313" key="2">
    <source>
        <dbReference type="EMBL" id="GAA1814577.1"/>
    </source>
</evidence>
<evidence type="ECO:0000313" key="3">
    <source>
        <dbReference type="Proteomes" id="UP001500002"/>
    </source>
</evidence>
<evidence type="ECO:0000256" key="1">
    <source>
        <dbReference type="SAM" id="MobiDB-lite"/>
    </source>
</evidence>
<sequence>MLLPSGIGRQRDGLQALGERQTEAIGERELGSLGPEFGRTFGIIEPDRLDRERVAEQQPSRQLPISAGAAYLLRHLRPIGGAARAAFVQALAHE</sequence>
<name>A0ABN2M9L0_9MICO</name>
<reference evidence="2 3" key="1">
    <citation type="journal article" date="2019" name="Int. J. Syst. Evol. Microbiol.">
        <title>The Global Catalogue of Microorganisms (GCM) 10K type strain sequencing project: providing services to taxonomists for standard genome sequencing and annotation.</title>
        <authorList>
            <consortium name="The Broad Institute Genomics Platform"/>
            <consortium name="The Broad Institute Genome Sequencing Center for Infectious Disease"/>
            <person name="Wu L."/>
            <person name="Ma J."/>
        </authorList>
    </citation>
    <scope>NUCLEOTIDE SEQUENCE [LARGE SCALE GENOMIC DNA]</scope>
    <source>
        <strain evidence="2 3">JCM 14322</strain>
    </source>
</reference>
<comment type="caution">
    <text evidence="2">The sequence shown here is derived from an EMBL/GenBank/DDBJ whole genome shotgun (WGS) entry which is preliminary data.</text>
</comment>
<gene>
    <name evidence="2" type="ORF">GCM10009749_25110</name>
</gene>
<organism evidence="2 3">
    <name type="scientific">Agromyces neolithicus</name>
    <dbReference type="NCBI Taxonomy" id="269420"/>
    <lineage>
        <taxon>Bacteria</taxon>
        <taxon>Bacillati</taxon>
        <taxon>Actinomycetota</taxon>
        <taxon>Actinomycetes</taxon>
        <taxon>Micrococcales</taxon>
        <taxon>Microbacteriaceae</taxon>
        <taxon>Agromyces</taxon>
    </lineage>
</organism>
<dbReference type="Proteomes" id="UP001500002">
    <property type="component" value="Unassembled WGS sequence"/>
</dbReference>